<evidence type="ECO:0000313" key="3">
    <source>
        <dbReference type="EMBL" id="HIU03503.1"/>
    </source>
</evidence>
<dbReference type="SUPFAM" id="SSF55811">
    <property type="entry name" value="Nudix"/>
    <property type="match status" value="1"/>
</dbReference>
<dbReference type="InterPro" id="IPR000086">
    <property type="entry name" value="NUDIX_hydrolase_dom"/>
</dbReference>
<accession>A0A9D1HHT7</accession>
<dbReference type="GO" id="GO:0016787">
    <property type="term" value="F:hydrolase activity"/>
    <property type="evidence" value="ECO:0007669"/>
    <property type="project" value="UniProtKB-KW"/>
</dbReference>
<evidence type="ECO:0000256" key="1">
    <source>
        <dbReference type="ARBA" id="ARBA00005582"/>
    </source>
</evidence>
<protein>
    <submittedName>
        <fullName evidence="3">NUDIX hydrolase</fullName>
    </submittedName>
</protein>
<dbReference type="Pfam" id="PF00293">
    <property type="entry name" value="NUDIX"/>
    <property type="match status" value="1"/>
</dbReference>
<dbReference type="Proteomes" id="UP000824164">
    <property type="component" value="Unassembled WGS sequence"/>
</dbReference>
<evidence type="ECO:0000259" key="2">
    <source>
        <dbReference type="PROSITE" id="PS51462"/>
    </source>
</evidence>
<dbReference type="CDD" id="cd03674">
    <property type="entry name" value="NUDIX_Hydrolase"/>
    <property type="match status" value="1"/>
</dbReference>
<dbReference type="PROSITE" id="PS51462">
    <property type="entry name" value="NUDIX"/>
    <property type="match status" value="1"/>
</dbReference>
<proteinExistence type="inferred from homology"/>
<gene>
    <name evidence="3" type="ORF">IAB63_09660</name>
</gene>
<dbReference type="PANTHER" id="PTHR43736">
    <property type="entry name" value="ADP-RIBOSE PYROPHOSPHATASE"/>
    <property type="match status" value="1"/>
</dbReference>
<dbReference type="InterPro" id="IPR015797">
    <property type="entry name" value="NUDIX_hydrolase-like_dom_sf"/>
</dbReference>
<feature type="domain" description="Nudix hydrolase" evidence="2">
    <location>
        <begin position="48"/>
        <end position="188"/>
    </location>
</feature>
<evidence type="ECO:0000313" key="4">
    <source>
        <dbReference type="Proteomes" id="UP000824164"/>
    </source>
</evidence>
<keyword evidence="3" id="KW-0378">Hydrolase</keyword>
<organism evidence="3 4">
    <name type="scientific">Candidatus Onthocola gallistercoris</name>
    <dbReference type="NCBI Taxonomy" id="2840876"/>
    <lineage>
        <taxon>Bacteria</taxon>
        <taxon>Bacillati</taxon>
        <taxon>Bacillota</taxon>
        <taxon>Bacilli</taxon>
        <taxon>Candidatus Onthocola</taxon>
    </lineage>
</organism>
<comment type="similarity">
    <text evidence="1">Belongs to the Nudix hydrolase family.</text>
</comment>
<dbReference type="Gene3D" id="3.90.79.10">
    <property type="entry name" value="Nucleoside Triphosphate Pyrophosphohydrolase"/>
    <property type="match status" value="1"/>
</dbReference>
<dbReference type="AlphaFoldDB" id="A0A9D1HHT7"/>
<dbReference type="PANTHER" id="PTHR43736:SF1">
    <property type="entry name" value="DIHYDRONEOPTERIN TRIPHOSPHATE DIPHOSPHATASE"/>
    <property type="match status" value="1"/>
</dbReference>
<name>A0A9D1HHT7_9FIRM</name>
<reference evidence="3" key="1">
    <citation type="submission" date="2020-10" db="EMBL/GenBank/DDBJ databases">
        <authorList>
            <person name="Gilroy R."/>
        </authorList>
    </citation>
    <scope>NUCLEOTIDE SEQUENCE</scope>
    <source>
        <strain evidence="3">CHK187-14744</strain>
    </source>
</reference>
<dbReference type="EMBL" id="DVLT01000057">
    <property type="protein sequence ID" value="HIU03503.1"/>
    <property type="molecule type" value="Genomic_DNA"/>
</dbReference>
<comment type="caution">
    <text evidence="3">The sequence shown here is derived from an EMBL/GenBank/DDBJ whole genome shotgun (WGS) entry which is preliminary data.</text>
</comment>
<reference evidence="3" key="2">
    <citation type="journal article" date="2021" name="PeerJ">
        <title>Extensive microbial diversity within the chicken gut microbiome revealed by metagenomics and culture.</title>
        <authorList>
            <person name="Gilroy R."/>
            <person name="Ravi A."/>
            <person name="Getino M."/>
            <person name="Pursley I."/>
            <person name="Horton D.L."/>
            <person name="Alikhan N.F."/>
            <person name="Baker D."/>
            <person name="Gharbi K."/>
            <person name="Hall N."/>
            <person name="Watson M."/>
            <person name="Adriaenssens E.M."/>
            <person name="Foster-Nyarko E."/>
            <person name="Jarju S."/>
            <person name="Secka A."/>
            <person name="Antonio M."/>
            <person name="Oren A."/>
            <person name="Chaudhuri R.R."/>
            <person name="La Ragione R."/>
            <person name="Hildebrand F."/>
            <person name="Pallen M.J."/>
        </authorList>
    </citation>
    <scope>NUCLEOTIDE SEQUENCE</scope>
    <source>
        <strain evidence="3">CHK187-14744</strain>
    </source>
</reference>
<sequence length="195" mass="22228">MTDYHQTIKDFMPCSPREEADRQQMLRIIGGDGCLPGLKEQALFRDPVAHMTVSALVFNRKRDKMLMVRHDIYGTWTWMGGHADGMVDLEAVAVKEAKEESGIQTLKKIYPGAVALHTLPVSFHVKKGQPVSAHLHLNVSYAFEGDEGEELKACPGENTGVAWIKMDELEYYSNEPDFIQIYRDILERIKKYEKK</sequence>